<proteinExistence type="predicted"/>
<name>A0A1I1Q6A9_9RHOB</name>
<dbReference type="Gene3D" id="3.30.9.10">
    <property type="entry name" value="D-Amino Acid Oxidase, subunit A, domain 2"/>
    <property type="match status" value="1"/>
</dbReference>
<protein>
    <submittedName>
        <fullName evidence="3">D-amino-acid dehydrogenase</fullName>
    </submittedName>
</protein>
<evidence type="ECO:0000256" key="1">
    <source>
        <dbReference type="ARBA" id="ARBA00023002"/>
    </source>
</evidence>
<dbReference type="OrthoDB" id="9805337at2"/>
<dbReference type="Proteomes" id="UP000198728">
    <property type="component" value="Unassembled WGS sequence"/>
</dbReference>
<dbReference type="PANTHER" id="PTHR13847:SF289">
    <property type="entry name" value="GLYCINE OXIDASE"/>
    <property type="match status" value="1"/>
</dbReference>
<dbReference type="InterPro" id="IPR006076">
    <property type="entry name" value="FAD-dep_OxRdtase"/>
</dbReference>
<dbReference type="InterPro" id="IPR036188">
    <property type="entry name" value="FAD/NAD-bd_sf"/>
</dbReference>
<feature type="domain" description="FAD dependent oxidoreductase" evidence="2">
    <location>
        <begin position="4"/>
        <end position="391"/>
    </location>
</feature>
<keyword evidence="4" id="KW-1185">Reference proteome</keyword>
<dbReference type="STRING" id="441112.SAMN04488094_11864"/>
<dbReference type="GO" id="GO:0016491">
    <property type="term" value="F:oxidoreductase activity"/>
    <property type="evidence" value="ECO:0007669"/>
    <property type="project" value="UniProtKB-KW"/>
</dbReference>
<organism evidence="3 4">
    <name type="scientific">Tropicimonas isoalkanivorans</name>
    <dbReference type="NCBI Taxonomy" id="441112"/>
    <lineage>
        <taxon>Bacteria</taxon>
        <taxon>Pseudomonadati</taxon>
        <taxon>Pseudomonadota</taxon>
        <taxon>Alphaproteobacteria</taxon>
        <taxon>Rhodobacterales</taxon>
        <taxon>Roseobacteraceae</taxon>
        <taxon>Tropicimonas</taxon>
    </lineage>
</organism>
<reference evidence="3 4" key="1">
    <citation type="submission" date="2016-10" db="EMBL/GenBank/DDBJ databases">
        <authorList>
            <person name="de Groot N.N."/>
        </authorList>
    </citation>
    <scope>NUCLEOTIDE SEQUENCE [LARGE SCALE GENOMIC DNA]</scope>
    <source>
        <strain evidence="3 4">DSM 19548</strain>
    </source>
</reference>
<dbReference type="EMBL" id="FOLG01000018">
    <property type="protein sequence ID" value="SFD17557.1"/>
    <property type="molecule type" value="Genomic_DNA"/>
</dbReference>
<evidence type="ECO:0000313" key="3">
    <source>
        <dbReference type="EMBL" id="SFD17557.1"/>
    </source>
</evidence>
<dbReference type="PANTHER" id="PTHR13847">
    <property type="entry name" value="SARCOSINE DEHYDROGENASE-RELATED"/>
    <property type="match status" value="1"/>
</dbReference>
<accession>A0A1I1Q6A9</accession>
<keyword evidence="1" id="KW-0560">Oxidoreductase</keyword>
<dbReference type="RefSeq" id="WP_093362700.1">
    <property type="nucleotide sequence ID" value="NZ_FOLG01000018.1"/>
</dbReference>
<evidence type="ECO:0000259" key="2">
    <source>
        <dbReference type="Pfam" id="PF01266"/>
    </source>
</evidence>
<dbReference type="Gene3D" id="3.50.50.60">
    <property type="entry name" value="FAD/NAD(P)-binding domain"/>
    <property type="match status" value="2"/>
</dbReference>
<evidence type="ECO:0000313" key="4">
    <source>
        <dbReference type="Proteomes" id="UP000198728"/>
    </source>
</evidence>
<sequence length="411" mass="44054">MSHFIVLGAGMAGVGAALALQARGHGVTVVDRREPGSETSHGNAGVIQAEAAEPYALPRDLPTLLSYALGRSNDVLWHLRDLPGAAPALWRYFRCSAPQRHARTSQIYARLTARATDDHAPLVAASNSEGLIRRTGLGEFHRSERSLETAARNAERIGRTYGVPSRVLVGADMTRAEPALRGDPAGLLLWEGPWSCSDPGALTRAYAALLEARGGQVVTGDALSLRQQGSGWRVQGADGPVDGTDAVVCLGPWSPDLLSRLGYRVPMVWKRGYHGHFASPAQLVRPYLDAEYGVVLASMTLGLRLSTGAELVSRDAPRTLRQLDRGRRAAGELVEIGAPIEDGIWHGHRPCLPDMLPLVGSAPRHRGLWFDFGHGHQGFTLGPTTGAMLAEIVDGRRDDLTDALSPANRGL</sequence>
<dbReference type="Pfam" id="PF01266">
    <property type="entry name" value="DAO"/>
    <property type="match status" value="1"/>
</dbReference>
<gene>
    <name evidence="3" type="ORF">SAMN04488094_11864</name>
</gene>
<dbReference type="SUPFAM" id="SSF51905">
    <property type="entry name" value="FAD/NAD(P)-binding domain"/>
    <property type="match status" value="1"/>
</dbReference>
<dbReference type="GO" id="GO:0005737">
    <property type="term" value="C:cytoplasm"/>
    <property type="evidence" value="ECO:0007669"/>
    <property type="project" value="TreeGrafter"/>
</dbReference>
<dbReference type="AlphaFoldDB" id="A0A1I1Q6A9"/>